<name>A0AB34GVQ5_ESCRO</name>
<dbReference type="Proteomes" id="UP001159641">
    <property type="component" value="Unassembled WGS sequence"/>
</dbReference>
<dbReference type="AlphaFoldDB" id="A0AB34GVQ5"/>
<evidence type="ECO:0000313" key="2">
    <source>
        <dbReference type="Proteomes" id="UP001159641"/>
    </source>
</evidence>
<protein>
    <submittedName>
        <fullName evidence="1">Uncharacterized protein</fullName>
    </submittedName>
</protein>
<gene>
    <name evidence="1" type="ORF">J1605_009449</name>
</gene>
<dbReference type="EMBL" id="JAIQCJ010002089">
    <property type="protein sequence ID" value="KAJ8782841.1"/>
    <property type="molecule type" value="Genomic_DNA"/>
</dbReference>
<accession>A0AB34GVQ5</accession>
<comment type="caution">
    <text evidence="1">The sequence shown here is derived from an EMBL/GenBank/DDBJ whole genome shotgun (WGS) entry which is preliminary data.</text>
</comment>
<keyword evidence="2" id="KW-1185">Reference proteome</keyword>
<sequence length="167" mass="18145">MFRAYKTMCSVVPRHEKARAILREDHKIRTRGDHEETRRGCPGVLNARHLQPAFPGVSKGSSSAETLATPRVSPVTGTLSSVMVSPWRLSDHPAKGLLQAQDVLVPEPVMSSGFPLPSPALEGASPPGCFLGPLPPVFAGKVISRPRARSDFCLSQPYSCLWSQDFQ</sequence>
<organism evidence="1 2">
    <name type="scientific">Eschrichtius robustus</name>
    <name type="common">California gray whale</name>
    <name type="synonym">Eschrichtius gibbosus</name>
    <dbReference type="NCBI Taxonomy" id="9764"/>
    <lineage>
        <taxon>Eukaryota</taxon>
        <taxon>Metazoa</taxon>
        <taxon>Chordata</taxon>
        <taxon>Craniata</taxon>
        <taxon>Vertebrata</taxon>
        <taxon>Euteleostomi</taxon>
        <taxon>Mammalia</taxon>
        <taxon>Eutheria</taxon>
        <taxon>Laurasiatheria</taxon>
        <taxon>Artiodactyla</taxon>
        <taxon>Whippomorpha</taxon>
        <taxon>Cetacea</taxon>
        <taxon>Mysticeti</taxon>
        <taxon>Eschrichtiidae</taxon>
        <taxon>Eschrichtius</taxon>
    </lineage>
</organism>
<evidence type="ECO:0000313" key="1">
    <source>
        <dbReference type="EMBL" id="KAJ8782841.1"/>
    </source>
</evidence>
<reference evidence="1 2" key="1">
    <citation type="submission" date="2022-11" db="EMBL/GenBank/DDBJ databases">
        <title>Whole genome sequence of Eschrichtius robustus ER-17-0199.</title>
        <authorList>
            <person name="Bruniche-Olsen A."/>
            <person name="Black A.N."/>
            <person name="Fields C.J."/>
            <person name="Walden K."/>
            <person name="Dewoody J.A."/>
        </authorList>
    </citation>
    <scope>NUCLEOTIDE SEQUENCE [LARGE SCALE GENOMIC DNA]</scope>
    <source>
        <strain evidence="1">ER-17-0199</strain>
        <tissue evidence="1">Blubber</tissue>
    </source>
</reference>
<proteinExistence type="predicted"/>